<keyword evidence="3 4" id="KW-0539">Nucleus</keyword>
<evidence type="ECO:0000256" key="3">
    <source>
        <dbReference type="ARBA" id="ARBA00023242"/>
    </source>
</evidence>
<evidence type="ECO:0000259" key="7">
    <source>
        <dbReference type="PROSITE" id="PS50071"/>
    </source>
</evidence>
<feature type="region of interest" description="Disordered" evidence="6">
    <location>
        <begin position="216"/>
        <end position="250"/>
    </location>
</feature>
<keyword evidence="9" id="KW-1185">Reference proteome</keyword>
<organism evidence="8 9">
    <name type="scientific">Mytilus galloprovincialis</name>
    <name type="common">Mediterranean mussel</name>
    <dbReference type="NCBI Taxonomy" id="29158"/>
    <lineage>
        <taxon>Eukaryota</taxon>
        <taxon>Metazoa</taxon>
        <taxon>Spiralia</taxon>
        <taxon>Lophotrochozoa</taxon>
        <taxon>Mollusca</taxon>
        <taxon>Bivalvia</taxon>
        <taxon>Autobranchia</taxon>
        <taxon>Pteriomorphia</taxon>
        <taxon>Mytilida</taxon>
        <taxon>Mytiloidea</taxon>
        <taxon>Mytilidae</taxon>
        <taxon>Mytilinae</taxon>
        <taxon>Mytilus</taxon>
    </lineage>
</organism>
<dbReference type="PANTHER" id="PTHR24335">
    <property type="entry name" value="MOTOR NEURON AND PANCREAS HOMEOBOX PROTEIN"/>
    <property type="match status" value="1"/>
</dbReference>
<comment type="subcellular location">
    <subcellularLocation>
        <location evidence="4 5">Nucleus</location>
    </subcellularLocation>
</comment>
<dbReference type="Proteomes" id="UP000596742">
    <property type="component" value="Unassembled WGS sequence"/>
</dbReference>
<evidence type="ECO:0000256" key="1">
    <source>
        <dbReference type="ARBA" id="ARBA00023125"/>
    </source>
</evidence>
<feature type="region of interest" description="Disordered" evidence="6">
    <location>
        <begin position="1"/>
        <end position="64"/>
    </location>
</feature>
<dbReference type="InterPro" id="IPR017970">
    <property type="entry name" value="Homeobox_CS"/>
</dbReference>
<dbReference type="OrthoDB" id="6159439at2759"/>
<comment type="caution">
    <text evidence="8">The sequence shown here is derived from an EMBL/GenBank/DDBJ whole genome shotgun (WGS) entry which is preliminary data.</text>
</comment>
<accession>A0A8B6FWM0</accession>
<sequence length="312" mass="35388">MSSRFSIDALLSREKSTTASPPSITKHDNSAKSSPESNCSSRCTSPESSLSPNSGHSTIIPRPGLLNSHQHQAMMQANALQMQGLMNGHQFYGPTIGHNGMPMFSGSAFHSPAEHALKMSQAQHIHPYINEWFARGGMLMPRMMDYAAQQQSNLLGKTRRPRTAFTSQQLLELERQFKMNKYLSRPKRFEVATSLMLTETQVKIWFQNRRMKWKRSKKSTNEVTRRPEDGKRTDKNESEISNEHISENMDLFQMDDESDIDIDDVDSDSNDEHLMTMDNISKTHSDLLRMTASDFPINQYNSLLQAGPVSTT</sequence>
<proteinExistence type="predicted"/>
<dbReference type="GO" id="GO:0005634">
    <property type="term" value="C:nucleus"/>
    <property type="evidence" value="ECO:0007669"/>
    <property type="project" value="UniProtKB-SubCell"/>
</dbReference>
<dbReference type="AlphaFoldDB" id="A0A8B6FWM0"/>
<evidence type="ECO:0000313" key="8">
    <source>
        <dbReference type="EMBL" id="VDI56419.1"/>
    </source>
</evidence>
<dbReference type="InterPro" id="IPR009057">
    <property type="entry name" value="Homeodomain-like_sf"/>
</dbReference>
<dbReference type="PROSITE" id="PS00027">
    <property type="entry name" value="HOMEOBOX_1"/>
    <property type="match status" value="1"/>
</dbReference>
<dbReference type="PROSITE" id="PS50071">
    <property type="entry name" value="HOMEOBOX_2"/>
    <property type="match status" value="1"/>
</dbReference>
<evidence type="ECO:0000256" key="6">
    <source>
        <dbReference type="SAM" id="MobiDB-lite"/>
    </source>
</evidence>
<dbReference type="GO" id="GO:0007417">
    <property type="term" value="P:central nervous system development"/>
    <property type="evidence" value="ECO:0007669"/>
    <property type="project" value="TreeGrafter"/>
</dbReference>
<reference evidence="8" key="1">
    <citation type="submission" date="2018-11" db="EMBL/GenBank/DDBJ databases">
        <authorList>
            <person name="Alioto T."/>
            <person name="Alioto T."/>
        </authorList>
    </citation>
    <scope>NUCLEOTIDE SEQUENCE</scope>
</reference>
<keyword evidence="1 4" id="KW-0238">DNA-binding</keyword>
<evidence type="ECO:0000313" key="9">
    <source>
        <dbReference type="Proteomes" id="UP000596742"/>
    </source>
</evidence>
<dbReference type="InterPro" id="IPR001356">
    <property type="entry name" value="HD"/>
</dbReference>
<dbReference type="GO" id="GO:1990837">
    <property type="term" value="F:sequence-specific double-stranded DNA binding"/>
    <property type="evidence" value="ECO:0007669"/>
    <property type="project" value="TreeGrafter"/>
</dbReference>
<dbReference type="EMBL" id="UYJE01007605">
    <property type="protein sequence ID" value="VDI56419.1"/>
    <property type="molecule type" value="Genomic_DNA"/>
</dbReference>
<feature type="compositionally biased region" description="Polar residues" evidence="6">
    <location>
        <begin position="31"/>
        <end position="57"/>
    </location>
</feature>
<dbReference type="GO" id="GO:0048812">
    <property type="term" value="P:neuron projection morphogenesis"/>
    <property type="evidence" value="ECO:0007669"/>
    <property type="project" value="TreeGrafter"/>
</dbReference>
<evidence type="ECO:0000256" key="4">
    <source>
        <dbReference type="PROSITE-ProRule" id="PRU00108"/>
    </source>
</evidence>
<dbReference type="PRINTS" id="PR00024">
    <property type="entry name" value="HOMEOBOX"/>
</dbReference>
<dbReference type="SMART" id="SM00389">
    <property type="entry name" value="HOX"/>
    <property type="match status" value="1"/>
</dbReference>
<dbReference type="GO" id="GO:0000981">
    <property type="term" value="F:DNA-binding transcription factor activity, RNA polymerase II-specific"/>
    <property type="evidence" value="ECO:0007669"/>
    <property type="project" value="InterPro"/>
</dbReference>
<protein>
    <submittedName>
        <fullName evidence="8">Homeobox protein HB9</fullName>
    </submittedName>
</protein>
<name>A0A8B6FWM0_MYTGA</name>
<feature type="domain" description="Homeobox" evidence="7">
    <location>
        <begin position="156"/>
        <end position="216"/>
    </location>
</feature>
<dbReference type="Pfam" id="PF00046">
    <property type="entry name" value="Homeodomain"/>
    <property type="match status" value="1"/>
</dbReference>
<feature type="compositionally biased region" description="Basic and acidic residues" evidence="6">
    <location>
        <begin position="219"/>
        <end position="247"/>
    </location>
</feature>
<dbReference type="InterPro" id="IPR042768">
    <property type="entry name" value="MNX1/Ceh-12"/>
</dbReference>
<dbReference type="PANTHER" id="PTHR24335:SF4">
    <property type="entry name" value="EXTRA-EXTRA"/>
    <property type="match status" value="1"/>
</dbReference>
<dbReference type="CDD" id="cd00086">
    <property type="entry name" value="homeodomain"/>
    <property type="match status" value="1"/>
</dbReference>
<dbReference type="FunFam" id="1.10.10.60:FF:000357">
    <property type="entry name" value="Motor neuron and pancreas homeobox 1"/>
    <property type="match status" value="1"/>
</dbReference>
<evidence type="ECO:0000256" key="5">
    <source>
        <dbReference type="RuleBase" id="RU000682"/>
    </source>
</evidence>
<dbReference type="InterPro" id="IPR020479">
    <property type="entry name" value="HD_metazoa"/>
</dbReference>
<gene>
    <name evidence="8" type="ORF">MGAL_10B092725</name>
</gene>
<evidence type="ECO:0000256" key="2">
    <source>
        <dbReference type="ARBA" id="ARBA00023155"/>
    </source>
</evidence>
<keyword evidence="2 4" id="KW-0371">Homeobox</keyword>
<feature type="DNA-binding region" description="Homeobox" evidence="4">
    <location>
        <begin position="158"/>
        <end position="217"/>
    </location>
</feature>
<dbReference type="Gene3D" id="1.10.10.60">
    <property type="entry name" value="Homeodomain-like"/>
    <property type="match status" value="1"/>
</dbReference>
<dbReference type="SUPFAM" id="SSF46689">
    <property type="entry name" value="Homeodomain-like"/>
    <property type="match status" value="1"/>
</dbReference>